<dbReference type="InterPro" id="IPR023797">
    <property type="entry name" value="RNA3'_phos_cyclase_dom"/>
</dbReference>
<dbReference type="OrthoDB" id="25029at2759"/>
<dbReference type="SUPFAM" id="SSF55205">
    <property type="entry name" value="EPT/RTPC-like"/>
    <property type="match status" value="1"/>
</dbReference>
<dbReference type="InterPro" id="IPR000228">
    <property type="entry name" value="RNA3'_term_phos_cyc"/>
</dbReference>
<comment type="catalytic activity">
    <reaction evidence="5">
        <text>a 3'-end 3'-phospho-ribonucleotide-RNA + ATP = a 3'-end 2',3'-cyclophospho-ribonucleotide-RNA + AMP + diphosphate</text>
        <dbReference type="Rhea" id="RHEA:23976"/>
        <dbReference type="Rhea" id="RHEA-COMP:10463"/>
        <dbReference type="Rhea" id="RHEA-COMP:10464"/>
        <dbReference type="ChEBI" id="CHEBI:30616"/>
        <dbReference type="ChEBI" id="CHEBI:33019"/>
        <dbReference type="ChEBI" id="CHEBI:83062"/>
        <dbReference type="ChEBI" id="CHEBI:83064"/>
        <dbReference type="ChEBI" id="CHEBI:456215"/>
        <dbReference type="EC" id="6.5.1.4"/>
    </reaction>
</comment>
<dbReference type="Pfam" id="PF05189">
    <property type="entry name" value="RTC_insert"/>
    <property type="match status" value="1"/>
</dbReference>
<dbReference type="InterPro" id="IPR013792">
    <property type="entry name" value="RNA3'P_cycl/enolpyr_Trfase_a/b"/>
</dbReference>
<proteinExistence type="inferred from homology"/>
<evidence type="ECO:0000259" key="8">
    <source>
        <dbReference type="Pfam" id="PF01137"/>
    </source>
</evidence>
<reference evidence="10" key="1">
    <citation type="submission" date="2020-11" db="EMBL/GenBank/DDBJ databases">
        <authorList>
            <consortium name="DOE Joint Genome Institute"/>
            <person name="Ahrendt S."/>
            <person name="Riley R."/>
            <person name="Andreopoulos W."/>
            <person name="Labutti K."/>
            <person name="Pangilinan J."/>
            <person name="Ruiz-Duenas F.J."/>
            <person name="Barrasa J.M."/>
            <person name="Sanchez-Garcia M."/>
            <person name="Camarero S."/>
            <person name="Miyauchi S."/>
            <person name="Serrano A."/>
            <person name="Linde D."/>
            <person name="Babiker R."/>
            <person name="Drula E."/>
            <person name="Ayuso-Fernandez I."/>
            <person name="Pacheco R."/>
            <person name="Padilla G."/>
            <person name="Ferreira P."/>
            <person name="Barriuso J."/>
            <person name="Kellner H."/>
            <person name="Castanera R."/>
            <person name="Alfaro M."/>
            <person name="Ramirez L."/>
            <person name="Pisabarro A.G."/>
            <person name="Kuo A."/>
            <person name="Tritt A."/>
            <person name="Lipzen A."/>
            <person name="He G."/>
            <person name="Yan M."/>
            <person name="Ng V."/>
            <person name="Cullen D."/>
            <person name="Martin F."/>
            <person name="Rosso M.-N."/>
            <person name="Henrissat B."/>
            <person name="Hibbett D."/>
            <person name="Martinez A.T."/>
            <person name="Grigoriev I.V."/>
        </authorList>
    </citation>
    <scope>NUCLEOTIDE SEQUENCE</scope>
    <source>
        <strain evidence="10">CIRM-BRFM 674</strain>
    </source>
</reference>
<keyword evidence="4 7" id="KW-0547">Nucleotide-binding</keyword>
<dbReference type="InterPro" id="IPR020719">
    <property type="entry name" value="RNA3'_term_phos_cycl-like_CS"/>
</dbReference>
<comment type="caution">
    <text evidence="10">The sequence shown here is derived from an EMBL/GenBank/DDBJ whole genome shotgun (WGS) entry which is preliminary data.</text>
</comment>
<dbReference type="Gene3D" id="3.65.10.20">
    <property type="entry name" value="RNA 3'-terminal phosphate cyclase domain"/>
    <property type="match status" value="1"/>
</dbReference>
<dbReference type="EMBL" id="MU155207">
    <property type="protein sequence ID" value="KAF9479746.1"/>
    <property type="molecule type" value="Genomic_DNA"/>
</dbReference>
<dbReference type="NCBIfam" id="TIGR03399">
    <property type="entry name" value="RNA_3prim_cycl"/>
    <property type="match status" value="1"/>
</dbReference>
<dbReference type="SUPFAM" id="SSF52913">
    <property type="entry name" value="RNA 3'-terminal phosphate cyclase, RPTC, insert domain"/>
    <property type="match status" value="1"/>
</dbReference>
<dbReference type="Gene3D" id="3.30.360.20">
    <property type="entry name" value="RNA 3'-terminal phosphate cyclase, insert domain"/>
    <property type="match status" value="1"/>
</dbReference>
<keyword evidence="3" id="KW-0436">Ligase</keyword>
<feature type="domain" description="RNA 3'-terminal phosphate cyclase insert" evidence="9">
    <location>
        <begin position="192"/>
        <end position="311"/>
    </location>
</feature>
<gene>
    <name evidence="10" type="ORF">BDN70DRAFT_878515</name>
</gene>
<organism evidence="10 11">
    <name type="scientific">Pholiota conissans</name>
    <dbReference type="NCBI Taxonomy" id="109636"/>
    <lineage>
        <taxon>Eukaryota</taxon>
        <taxon>Fungi</taxon>
        <taxon>Dikarya</taxon>
        <taxon>Basidiomycota</taxon>
        <taxon>Agaricomycotina</taxon>
        <taxon>Agaricomycetes</taxon>
        <taxon>Agaricomycetidae</taxon>
        <taxon>Agaricales</taxon>
        <taxon>Agaricineae</taxon>
        <taxon>Strophariaceae</taxon>
        <taxon>Pholiota</taxon>
    </lineage>
</organism>
<evidence type="ECO:0000256" key="5">
    <source>
        <dbReference type="ARBA" id="ARBA00024481"/>
    </source>
</evidence>
<protein>
    <recommendedName>
        <fullName evidence="2">RNA 3'-terminal-phosphate cyclase (ATP)</fullName>
        <ecNumber evidence="2">6.5.1.4</ecNumber>
    </recommendedName>
</protein>
<dbReference type="InterPro" id="IPR037136">
    <property type="entry name" value="RNA3'_phos_cyclase_dom_sf"/>
</dbReference>
<feature type="domain" description="RNA 3'-terminal phosphate cyclase" evidence="8">
    <location>
        <begin position="11"/>
        <end position="366"/>
    </location>
</feature>
<evidence type="ECO:0000256" key="6">
    <source>
        <dbReference type="PIRSR" id="PIRSR005378-1"/>
    </source>
</evidence>
<evidence type="ECO:0000256" key="7">
    <source>
        <dbReference type="PIRSR" id="PIRSR005378-2"/>
    </source>
</evidence>
<dbReference type="Pfam" id="PF01137">
    <property type="entry name" value="RTC"/>
    <property type="match status" value="1"/>
</dbReference>
<dbReference type="PROSITE" id="PS01287">
    <property type="entry name" value="RTC"/>
    <property type="match status" value="1"/>
</dbReference>
<keyword evidence="7" id="KW-0067">ATP-binding</keyword>
<sequence length="388" mass="41673">MEKVVIDGSVLEGGGQILRNGVSLSALLSKSLSIYNIRSNRTPPGLKNQHRTGLELAADIASARLLGAHNGSTEIEFIPGRIRLPNHFVADTITAGSTTLLLQIALPLLLFSSKPTLASTLSLLGGTNALMAPQIDYTKHIFLPFIQRHFGIGYYELDIRKRGYFPKGGGEVFFSIIPLSGPDQKLRSIHLLERGKVKKIFGIAHYSRLPHAIGNGMMTGAEKRLSLAGYRKSKETSDPLLASAQLQENNSAVVSIQCRQEPWDLTVAPGSGIVLWAELEGGGIIGGSALGSRGKSPETVGEEAAEELIQGLNEGGCVDEWLQDQIIIFMALAEGRSEVKCGISGLSLHTRTAIWLAQQLTDAQFETEEDPSGCVVIRCQGIGHSAQS</sequence>
<evidence type="ECO:0000256" key="1">
    <source>
        <dbReference type="ARBA" id="ARBA00009206"/>
    </source>
</evidence>
<dbReference type="AlphaFoldDB" id="A0A9P5Z5D1"/>
<dbReference type="GO" id="GO:0005634">
    <property type="term" value="C:nucleus"/>
    <property type="evidence" value="ECO:0007669"/>
    <property type="project" value="TreeGrafter"/>
</dbReference>
<evidence type="ECO:0000256" key="2">
    <source>
        <dbReference type="ARBA" id="ARBA00012725"/>
    </source>
</evidence>
<dbReference type="GO" id="GO:0005524">
    <property type="term" value="F:ATP binding"/>
    <property type="evidence" value="ECO:0007669"/>
    <property type="project" value="UniProtKB-KW"/>
</dbReference>
<name>A0A9P5Z5D1_9AGAR</name>
<dbReference type="InterPro" id="IPR013791">
    <property type="entry name" value="RNA3'-term_phos_cycl_insert"/>
</dbReference>
<dbReference type="InterPro" id="IPR036553">
    <property type="entry name" value="RPTC_insert"/>
</dbReference>
<dbReference type="InterPro" id="IPR017770">
    <property type="entry name" value="RNA3'_term_phos_cyc_type_1"/>
</dbReference>
<dbReference type="GO" id="GO:0006396">
    <property type="term" value="P:RNA processing"/>
    <property type="evidence" value="ECO:0007669"/>
    <property type="project" value="InterPro"/>
</dbReference>
<accession>A0A9P5Z5D1</accession>
<dbReference type="PIRSF" id="PIRSF005378">
    <property type="entry name" value="RNA3'_term_phos_cycl_euk"/>
    <property type="match status" value="1"/>
</dbReference>
<evidence type="ECO:0000313" key="10">
    <source>
        <dbReference type="EMBL" id="KAF9479746.1"/>
    </source>
</evidence>
<dbReference type="EC" id="6.5.1.4" evidence="2"/>
<dbReference type="PANTHER" id="PTHR11096:SF0">
    <property type="entry name" value="RNA 3'-TERMINAL PHOSPHATE CYCLASE"/>
    <property type="match status" value="1"/>
</dbReference>
<dbReference type="GO" id="GO:0003963">
    <property type="term" value="F:RNA-3'-phosphate cyclase activity"/>
    <property type="evidence" value="ECO:0007669"/>
    <property type="project" value="UniProtKB-EC"/>
</dbReference>
<evidence type="ECO:0000259" key="9">
    <source>
        <dbReference type="Pfam" id="PF05189"/>
    </source>
</evidence>
<feature type="binding site" evidence="7">
    <location>
        <position position="103"/>
    </location>
    <ligand>
        <name>ATP</name>
        <dbReference type="ChEBI" id="CHEBI:30616"/>
    </ligand>
</feature>
<feature type="active site" description="Tele-AMP-histidine intermediate" evidence="6">
    <location>
        <position position="349"/>
    </location>
</feature>
<comment type="similarity">
    <text evidence="1">Belongs to the RNA 3'-terminal cyclase family. Type 1 subfamily.</text>
</comment>
<evidence type="ECO:0000256" key="3">
    <source>
        <dbReference type="ARBA" id="ARBA00022598"/>
    </source>
</evidence>
<evidence type="ECO:0000256" key="4">
    <source>
        <dbReference type="ARBA" id="ARBA00022741"/>
    </source>
</evidence>
<keyword evidence="11" id="KW-1185">Reference proteome</keyword>
<evidence type="ECO:0000313" key="11">
    <source>
        <dbReference type="Proteomes" id="UP000807469"/>
    </source>
</evidence>
<dbReference type="Proteomes" id="UP000807469">
    <property type="component" value="Unassembled WGS sequence"/>
</dbReference>
<dbReference type="PANTHER" id="PTHR11096">
    <property type="entry name" value="RNA 3' TERMINAL PHOSPHATE CYCLASE"/>
    <property type="match status" value="1"/>
</dbReference>